<accession>A0ABS7XNL7</accession>
<evidence type="ECO:0000313" key="2">
    <source>
        <dbReference type="EMBL" id="MCA0131599.1"/>
    </source>
</evidence>
<dbReference type="RefSeq" id="WP_224525797.1">
    <property type="nucleotide sequence ID" value="NZ_JAIUJR010000001.1"/>
</dbReference>
<dbReference type="Pfam" id="PF07700">
    <property type="entry name" value="HNOB"/>
    <property type="match status" value="1"/>
</dbReference>
<dbReference type="InterPro" id="IPR024096">
    <property type="entry name" value="NO_sig/Golgi_transp_ligand-bd"/>
</dbReference>
<dbReference type="InterPro" id="IPR011644">
    <property type="entry name" value="Heme_NO-bd"/>
</dbReference>
<dbReference type="InterPro" id="IPR038158">
    <property type="entry name" value="H-NOX_domain_sf"/>
</dbReference>
<gene>
    <name evidence="2" type="ORF">LBU54_03315</name>
</gene>
<feature type="domain" description="Heme NO-binding" evidence="1">
    <location>
        <begin position="2"/>
        <end position="160"/>
    </location>
</feature>
<evidence type="ECO:0000259" key="1">
    <source>
        <dbReference type="Pfam" id="PF07700"/>
    </source>
</evidence>
<sequence>MKGIIFTEFLDLVEDKFGLEMVDTIINQSELKSGGIYTAVGTYEFGEMLQLISHLSNNTEISVDDLLLVYAEHLFQVLVKSYPQLVSHYKDPMSLLASIENHIHVEVQKIYPDAQLPTFELEERSDTKMVMVYRSERALYMLGKGLMLETFKLFDVPVNIDYEKLNPDGTEVRFFIEKEV</sequence>
<dbReference type="Proteomes" id="UP001198901">
    <property type="component" value="Unassembled WGS sequence"/>
</dbReference>
<dbReference type="EMBL" id="JAIUJR010000001">
    <property type="protein sequence ID" value="MCA0131599.1"/>
    <property type="molecule type" value="Genomic_DNA"/>
</dbReference>
<evidence type="ECO:0000313" key="3">
    <source>
        <dbReference type="Proteomes" id="UP001198901"/>
    </source>
</evidence>
<comment type="caution">
    <text evidence="2">The sequence shown here is derived from an EMBL/GenBank/DDBJ whole genome shotgun (WGS) entry which is preliminary data.</text>
</comment>
<reference evidence="3" key="1">
    <citation type="submission" date="2023-07" db="EMBL/GenBank/DDBJ databases">
        <authorList>
            <person name="Yue Y."/>
        </authorList>
    </citation>
    <scope>NUCLEOTIDE SEQUENCE [LARGE SCALE GENOMIC DNA]</scope>
    <source>
        <strain evidence="3">D23</strain>
    </source>
</reference>
<protein>
    <submittedName>
        <fullName evidence="2">Heme NO-binding domain-containing protein</fullName>
    </submittedName>
</protein>
<proteinExistence type="predicted"/>
<organism evidence="2 3">
    <name type="scientific">Winogradskyella alexanderae</name>
    <dbReference type="NCBI Taxonomy" id="2877123"/>
    <lineage>
        <taxon>Bacteria</taxon>
        <taxon>Pseudomonadati</taxon>
        <taxon>Bacteroidota</taxon>
        <taxon>Flavobacteriia</taxon>
        <taxon>Flavobacteriales</taxon>
        <taxon>Flavobacteriaceae</taxon>
        <taxon>Winogradskyella</taxon>
    </lineage>
</organism>
<dbReference type="SUPFAM" id="SSF111126">
    <property type="entry name" value="Ligand-binding domain in the NO signalling and Golgi transport"/>
    <property type="match status" value="1"/>
</dbReference>
<name>A0ABS7XNL7_9FLAO</name>
<keyword evidence="3" id="KW-1185">Reference proteome</keyword>
<dbReference type="Gene3D" id="3.90.1520.10">
    <property type="entry name" value="H-NOX domain"/>
    <property type="match status" value="1"/>
</dbReference>